<dbReference type="Proteomes" id="UP000183649">
    <property type="component" value="Unassembled WGS sequence"/>
</dbReference>
<sequence length="179" mass="19600">MSLPDDLFLVGHVLDAWGVRGWVKVAPDAPDAAALLKAKTWWLSRPGFEDAAPFPVRLARRHGSALVALFEGMNDRNAAEALRGRQIAVRRADFPPPGDDEFYWADLIGCRVRTPEGADLGEVTGLMESAAHAILRVQIPQPGTDAKPRERLIPFVDAYIVSVDLPSKTIVASWDASYD</sequence>
<dbReference type="OrthoDB" id="9783509at2"/>
<proteinExistence type="inferred from homology"/>
<dbReference type="SUPFAM" id="SSF50447">
    <property type="entry name" value="Translation proteins"/>
    <property type="match status" value="1"/>
</dbReference>
<dbReference type="NCBIfam" id="TIGR02273">
    <property type="entry name" value="16S_RimM"/>
    <property type="match status" value="1"/>
</dbReference>
<dbReference type="Gene3D" id="2.40.30.60">
    <property type="entry name" value="RimM"/>
    <property type="match status" value="1"/>
</dbReference>
<gene>
    <name evidence="5" type="primary">rimM</name>
    <name evidence="8" type="ORF">Ga0061069_105112</name>
</gene>
<dbReference type="AlphaFoldDB" id="A0A0K6I1E8"/>
<evidence type="ECO:0000313" key="9">
    <source>
        <dbReference type="Proteomes" id="UP000183649"/>
    </source>
</evidence>
<dbReference type="GO" id="GO:0006364">
    <property type="term" value="P:rRNA processing"/>
    <property type="evidence" value="ECO:0007669"/>
    <property type="project" value="UniProtKB-UniRule"/>
</dbReference>
<dbReference type="GO" id="GO:0005840">
    <property type="term" value="C:ribosome"/>
    <property type="evidence" value="ECO:0007669"/>
    <property type="project" value="InterPro"/>
</dbReference>
<dbReference type="InterPro" id="IPR009000">
    <property type="entry name" value="Transl_B-barrel_sf"/>
</dbReference>
<feature type="domain" description="Ribosome maturation factor RimM PRC barrel" evidence="7">
    <location>
        <begin position="104"/>
        <end position="174"/>
    </location>
</feature>
<evidence type="ECO:0000256" key="4">
    <source>
        <dbReference type="ARBA" id="ARBA00023186"/>
    </source>
</evidence>
<organism evidence="8 9">
    <name type="scientific">Thiomonas bhubaneswarensis</name>
    <dbReference type="NCBI Taxonomy" id="339866"/>
    <lineage>
        <taxon>Bacteria</taxon>
        <taxon>Pseudomonadati</taxon>
        <taxon>Pseudomonadota</taxon>
        <taxon>Betaproteobacteria</taxon>
        <taxon>Burkholderiales</taxon>
        <taxon>Thiomonas</taxon>
    </lineage>
</organism>
<evidence type="ECO:0000256" key="5">
    <source>
        <dbReference type="HAMAP-Rule" id="MF_00014"/>
    </source>
</evidence>
<name>A0A0K6I1E8_9BURK</name>
<dbReference type="GO" id="GO:0042274">
    <property type="term" value="P:ribosomal small subunit biogenesis"/>
    <property type="evidence" value="ECO:0007669"/>
    <property type="project" value="UniProtKB-UniRule"/>
</dbReference>
<dbReference type="SUPFAM" id="SSF50346">
    <property type="entry name" value="PRC-barrel domain"/>
    <property type="match status" value="1"/>
</dbReference>
<comment type="domain">
    <text evidence="5">The PRC barrel domain binds ribosomal protein uS19.</text>
</comment>
<dbReference type="InterPro" id="IPR056792">
    <property type="entry name" value="PRC_RimM"/>
</dbReference>
<dbReference type="InterPro" id="IPR011961">
    <property type="entry name" value="RimM"/>
</dbReference>
<evidence type="ECO:0000256" key="3">
    <source>
        <dbReference type="ARBA" id="ARBA00022552"/>
    </source>
</evidence>
<dbReference type="PANTHER" id="PTHR33692">
    <property type="entry name" value="RIBOSOME MATURATION FACTOR RIMM"/>
    <property type="match status" value="1"/>
</dbReference>
<dbReference type="RefSeq" id="WP_055450515.1">
    <property type="nucleotide sequence ID" value="NZ_CYHF01000005.1"/>
</dbReference>
<dbReference type="GO" id="GO:0043022">
    <property type="term" value="F:ribosome binding"/>
    <property type="evidence" value="ECO:0007669"/>
    <property type="project" value="InterPro"/>
</dbReference>
<evidence type="ECO:0000259" key="6">
    <source>
        <dbReference type="Pfam" id="PF01782"/>
    </source>
</evidence>
<comment type="similarity">
    <text evidence="5">Belongs to the RimM family.</text>
</comment>
<feature type="domain" description="RimM N-terminal" evidence="6">
    <location>
        <begin position="10"/>
        <end position="92"/>
    </location>
</feature>
<comment type="subunit">
    <text evidence="5">Binds ribosomal protein uS19.</text>
</comment>
<dbReference type="Pfam" id="PF24986">
    <property type="entry name" value="PRC_RimM"/>
    <property type="match status" value="1"/>
</dbReference>
<dbReference type="GO" id="GO:0005737">
    <property type="term" value="C:cytoplasm"/>
    <property type="evidence" value="ECO:0007669"/>
    <property type="project" value="UniProtKB-SubCell"/>
</dbReference>
<dbReference type="InterPro" id="IPR011033">
    <property type="entry name" value="PRC_barrel-like_sf"/>
</dbReference>
<dbReference type="Pfam" id="PF01782">
    <property type="entry name" value="RimM"/>
    <property type="match status" value="1"/>
</dbReference>
<comment type="function">
    <text evidence="5">An accessory protein needed during the final step in the assembly of 30S ribosomal subunit, possibly for assembly of the head region. Essential for efficient processing of 16S rRNA. May be needed both before and after RbfA during the maturation of 16S rRNA. It has affinity for free ribosomal 30S subunits but not for 70S ribosomes.</text>
</comment>
<dbReference type="InterPro" id="IPR036976">
    <property type="entry name" value="RimM_N_sf"/>
</dbReference>
<keyword evidence="4 5" id="KW-0143">Chaperone</keyword>
<keyword evidence="3 5" id="KW-0698">rRNA processing</keyword>
<keyword evidence="9" id="KW-1185">Reference proteome</keyword>
<evidence type="ECO:0000256" key="2">
    <source>
        <dbReference type="ARBA" id="ARBA00022517"/>
    </source>
</evidence>
<keyword evidence="2 5" id="KW-0690">Ribosome biogenesis</keyword>
<dbReference type="STRING" id="339866.GCA_001418255_01618"/>
<dbReference type="InterPro" id="IPR002676">
    <property type="entry name" value="RimM_N"/>
</dbReference>
<dbReference type="HAMAP" id="MF_00014">
    <property type="entry name" value="Ribosome_mat_RimM"/>
    <property type="match status" value="1"/>
</dbReference>
<keyword evidence="1 5" id="KW-0963">Cytoplasm</keyword>
<reference evidence="9" key="1">
    <citation type="submission" date="2015-08" db="EMBL/GenBank/DDBJ databases">
        <authorList>
            <person name="Varghese N."/>
        </authorList>
    </citation>
    <scope>NUCLEOTIDE SEQUENCE [LARGE SCALE GENOMIC DNA]</scope>
    <source>
        <strain evidence="9">DSM 18181</strain>
    </source>
</reference>
<accession>A0A0K6I1E8</accession>
<dbReference type="PANTHER" id="PTHR33692:SF1">
    <property type="entry name" value="RIBOSOME MATURATION FACTOR RIMM"/>
    <property type="match status" value="1"/>
</dbReference>
<evidence type="ECO:0000313" key="8">
    <source>
        <dbReference type="EMBL" id="CUA97087.1"/>
    </source>
</evidence>
<protein>
    <recommendedName>
        <fullName evidence="5">Ribosome maturation factor RimM</fullName>
    </recommendedName>
</protein>
<dbReference type="EMBL" id="CYHF01000005">
    <property type="protein sequence ID" value="CUA97087.1"/>
    <property type="molecule type" value="Genomic_DNA"/>
</dbReference>
<comment type="subcellular location">
    <subcellularLocation>
        <location evidence="5">Cytoplasm</location>
    </subcellularLocation>
</comment>
<evidence type="ECO:0000256" key="1">
    <source>
        <dbReference type="ARBA" id="ARBA00022490"/>
    </source>
</evidence>
<dbReference type="Gene3D" id="2.30.30.240">
    <property type="entry name" value="PRC-barrel domain"/>
    <property type="match status" value="1"/>
</dbReference>
<evidence type="ECO:0000259" key="7">
    <source>
        <dbReference type="Pfam" id="PF24986"/>
    </source>
</evidence>